<keyword evidence="2" id="KW-0472">Membrane</keyword>
<dbReference type="RefSeq" id="WP_190044193.1">
    <property type="nucleotide sequence ID" value="NZ_BNBE01000003.1"/>
</dbReference>
<gene>
    <name evidence="3" type="ORF">GCM10017667_68450</name>
</gene>
<sequence length="219" mass="22860">MPASQPEKSGFWKIFALFAAAALLAITGILLLVVDRGRVAPFAEPDTAAASPGPASSAPSTSSAGPTPTSQGTAAAEQEPSAPGAVPPEAADTARRFVLAWASHDARPGHDVSFSDAGRRAAAYATDEFAAQLREPGDRSTRLWQQWTAGKVRVTCVVDRVATPDGAPSATTTRAYVRLLYTCTTRAAGQPATRSHDQLALEMRHEPAGAWRVAAIVNA</sequence>
<dbReference type="AlphaFoldDB" id="A0A919BVT7"/>
<evidence type="ECO:0000313" key="4">
    <source>
        <dbReference type="Proteomes" id="UP000632849"/>
    </source>
</evidence>
<keyword evidence="4" id="KW-1185">Reference proteome</keyword>
<feature type="compositionally biased region" description="Low complexity" evidence="1">
    <location>
        <begin position="47"/>
        <end position="70"/>
    </location>
</feature>
<evidence type="ECO:0000256" key="1">
    <source>
        <dbReference type="SAM" id="MobiDB-lite"/>
    </source>
</evidence>
<proteinExistence type="predicted"/>
<dbReference type="Proteomes" id="UP000632849">
    <property type="component" value="Unassembled WGS sequence"/>
</dbReference>
<name>A0A919BVT7_STRFL</name>
<comment type="caution">
    <text evidence="3">The sequence shown here is derived from an EMBL/GenBank/DDBJ whole genome shotgun (WGS) entry which is preliminary data.</text>
</comment>
<keyword evidence="2" id="KW-1133">Transmembrane helix</keyword>
<feature type="transmembrane region" description="Helical" evidence="2">
    <location>
        <begin position="12"/>
        <end position="34"/>
    </location>
</feature>
<protein>
    <submittedName>
        <fullName evidence="3">Uncharacterized protein</fullName>
    </submittedName>
</protein>
<reference evidence="3" key="2">
    <citation type="submission" date="2020-09" db="EMBL/GenBank/DDBJ databases">
        <authorList>
            <person name="Sun Q."/>
            <person name="Ohkuma M."/>
        </authorList>
    </citation>
    <scope>NUCLEOTIDE SEQUENCE</scope>
    <source>
        <strain evidence="3">JCM 4122</strain>
    </source>
</reference>
<evidence type="ECO:0000256" key="2">
    <source>
        <dbReference type="SAM" id="Phobius"/>
    </source>
</evidence>
<organism evidence="3 4">
    <name type="scientific">Streptomyces filamentosus</name>
    <name type="common">Streptomyces roseosporus</name>
    <dbReference type="NCBI Taxonomy" id="67294"/>
    <lineage>
        <taxon>Bacteria</taxon>
        <taxon>Bacillati</taxon>
        <taxon>Actinomycetota</taxon>
        <taxon>Actinomycetes</taxon>
        <taxon>Kitasatosporales</taxon>
        <taxon>Streptomycetaceae</taxon>
        <taxon>Streptomyces</taxon>
    </lineage>
</organism>
<reference evidence="3" key="1">
    <citation type="journal article" date="2014" name="Int. J. Syst. Evol. Microbiol.">
        <title>Complete genome sequence of Corynebacterium casei LMG S-19264T (=DSM 44701T), isolated from a smear-ripened cheese.</title>
        <authorList>
            <consortium name="US DOE Joint Genome Institute (JGI-PGF)"/>
            <person name="Walter F."/>
            <person name="Albersmeier A."/>
            <person name="Kalinowski J."/>
            <person name="Ruckert C."/>
        </authorList>
    </citation>
    <scope>NUCLEOTIDE SEQUENCE</scope>
    <source>
        <strain evidence="3">JCM 4122</strain>
    </source>
</reference>
<evidence type="ECO:0000313" key="3">
    <source>
        <dbReference type="EMBL" id="GHG22782.1"/>
    </source>
</evidence>
<feature type="region of interest" description="Disordered" evidence="1">
    <location>
        <begin position="45"/>
        <end position="88"/>
    </location>
</feature>
<accession>A0A919BVT7</accession>
<dbReference type="EMBL" id="BNBE01000003">
    <property type="protein sequence ID" value="GHG22782.1"/>
    <property type="molecule type" value="Genomic_DNA"/>
</dbReference>
<keyword evidence="2" id="KW-0812">Transmembrane</keyword>